<evidence type="ECO:0000313" key="3">
    <source>
        <dbReference type="EMBL" id="CAB4840651.1"/>
    </source>
</evidence>
<dbReference type="Gene3D" id="3.40.50.1000">
    <property type="entry name" value="HAD superfamily/HAD-like"/>
    <property type="match status" value="1"/>
</dbReference>
<evidence type="ECO:0000313" key="1">
    <source>
        <dbReference type="EMBL" id="CAB4366726.1"/>
    </source>
</evidence>
<reference evidence="2" key="1">
    <citation type="submission" date="2020-05" db="EMBL/GenBank/DDBJ databases">
        <authorList>
            <person name="Chiriac C."/>
            <person name="Salcher M."/>
            <person name="Ghai R."/>
            <person name="Kavagutti S V."/>
        </authorList>
    </citation>
    <scope>NUCLEOTIDE SEQUENCE</scope>
</reference>
<dbReference type="Pfam" id="PF12710">
    <property type="entry name" value="HAD"/>
    <property type="match status" value="1"/>
</dbReference>
<dbReference type="InterPro" id="IPR036412">
    <property type="entry name" value="HAD-like_sf"/>
</dbReference>
<evidence type="ECO:0000313" key="4">
    <source>
        <dbReference type="EMBL" id="CAB4998325.1"/>
    </source>
</evidence>
<dbReference type="EMBL" id="CAEZSQ010000039">
    <property type="protein sequence ID" value="CAB4541215.1"/>
    <property type="molecule type" value="Genomic_DNA"/>
</dbReference>
<proteinExistence type="predicted"/>
<dbReference type="EMBL" id="CAFBOW010000101">
    <property type="protein sequence ID" value="CAB4998325.1"/>
    <property type="molecule type" value="Genomic_DNA"/>
</dbReference>
<protein>
    <submittedName>
        <fullName evidence="2">Unannotated protein</fullName>
    </submittedName>
</protein>
<dbReference type="AlphaFoldDB" id="A0A6J6BR54"/>
<evidence type="ECO:0000313" key="2">
    <source>
        <dbReference type="EMBL" id="CAB4541215.1"/>
    </source>
</evidence>
<name>A0A6J6BR54_9ZZZZ</name>
<sequence length="253" mass="28288">MALTSKRAAFFDVDNTLVRGSTLYFLGRGMYQRGFFTKADISRFVVANLRFRMTGTEKKEVIEKFQNAATDFIGGHAVDDIKKVGEEIYDEFVSPKLWQGTFEIAKSHLDKGEEVWLVTAAPQDMANIIAQRLGLTGALGSKARIENGVYTGHLDGKLLHGIEKAIAIQELARIHGFDLQDCYSYSDSHNDIPLLQAVGHPCAINPDAILRIRALAEGWPIHDFRRARFLNRLLGPAVSRFAAVATWLTPRKR</sequence>
<organism evidence="2">
    <name type="scientific">freshwater metagenome</name>
    <dbReference type="NCBI Taxonomy" id="449393"/>
    <lineage>
        <taxon>unclassified sequences</taxon>
        <taxon>metagenomes</taxon>
        <taxon>ecological metagenomes</taxon>
    </lineage>
</organism>
<dbReference type="EMBL" id="CAFAZZ010000017">
    <property type="protein sequence ID" value="CAB4840651.1"/>
    <property type="molecule type" value="Genomic_DNA"/>
</dbReference>
<dbReference type="PANTHER" id="PTHR43344:SF15">
    <property type="entry name" value="PHOSPHOSERINE PHOSPHATASE SERB1"/>
    <property type="match status" value="1"/>
</dbReference>
<accession>A0A6J6BR54</accession>
<dbReference type="NCBIfam" id="TIGR01488">
    <property type="entry name" value="HAD-SF-IB"/>
    <property type="match status" value="1"/>
</dbReference>
<dbReference type="InterPro" id="IPR006385">
    <property type="entry name" value="HAD_hydro_SerB1"/>
</dbReference>
<gene>
    <name evidence="2" type="ORF">UFOPK1458_00286</name>
    <name evidence="3" type="ORF">UFOPK3243_00295</name>
    <name evidence="4" type="ORF">UFOPK4032_00573</name>
    <name evidence="1" type="ORF">UFOPK4180_00315</name>
</gene>
<dbReference type="NCBIfam" id="TIGR01490">
    <property type="entry name" value="HAD-SF-IB-hyp1"/>
    <property type="match status" value="1"/>
</dbReference>
<dbReference type="SUPFAM" id="SSF56784">
    <property type="entry name" value="HAD-like"/>
    <property type="match status" value="1"/>
</dbReference>
<dbReference type="InterPro" id="IPR050582">
    <property type="entry name" value="HAD-like_SerB"/>
</dbReference>
<dbReference type="EMBL" id="CAESPC010000030">
    <property type="protein sequence ID" value="CAB4366726.1"/>
    <property type="molecule type" value="Genomic_DNA"/>
</dbReference>
<dbReference type="InterPro" id="IPR023214">
    <property type="entry name" value="HAD_sf"/>
</dbReference>
<dbReference type="Gene3D" id="1.20.1440.100">
    <property type="entry name" value="SG protein - dephosphorylation function"/>
    <property type="match status" value="1"/>
</dbReference>
<dbReference type="PANTHER" id="PTHR43344">
    <property type="entry name" value="PHOSPHOSERINE PHOSPHATASE"/>
    <property type="match status" value="1"/>
</dbReference>